<reference evidence="7" key="1">
    <citation type="submission" date="2022-12" db="EMBL/GenBank/DDBJ databases">
        <title>Reference genome sequencing for broad-spectrum identification of bacterial and archaeal isolates by mass spectrometry.</title>
        <authorList>
            <person name="Sekiguchi Y."/>
            <person name="Tourlousse D.M."/>
        </authorList>
    </citation>
    <scope>NUCLEOTIDE SEQUENCE</scope>
    <source>
        <strain evidence="7">14</strain>
    </source>
</reference>
<feature type="transmembrane region" description="Helical" evidence="6">
    <location>
        <begin position="69"/>
        <end position="96"/>
    </location>
</feature>
<evidence type="ECO:0000256" key="1">
    <source>
        <dbReference type="ARBA" id="ARBA00004141"/>
    </source>
</evidence>
<dbReference type="RefSeq" id="WP_281884381.1">
    <property type="nucleotide sequence ID" value="NZ_BSDP01000001.1"/>
</dbReference>
<evidence type="ECO:0000256" key="5">
    <source>
        <dbReference type="SAM" id="MobiDB-lite"/>
    </source>
</evidence>
<comment type="subcellular location">
    <subcellularLocation>
        <location evidence="1">Membrane</location>
        <topology evidence="1">Multi-pass membrane protein</topology>
    </subcellularLocation>
</comment>
<dbReference type="GO" id="GO:0005886">
    <property type="term" value="C:plasma membrane"/>
    <property type="evidence" value="ECO:0007669"/>
    <property type="project" value="UniProtKB-ARBA"/>
</dbReference>
<keyword evidence="3 6" id="KW-1133">Transmembrane helix</keyword>
<sequence length="321" mass="34072">MSAPSTNPAGTAASVAPGHDDGLGTASAGRRGRGEGVRIDPFAPKPPAPAWRFLHHLNPLAKVAAPLPVMLLIIFTRGIAIPLAFIVLVVVLLLVGARLSGRLTAALVVGLPVVIALMGVSFGLWVDASRIDQGSPAASVVLLEIGDWRFTLAAYLVGLATSLRIAALLALALLSGLTTSGPELVRSMVQQLRVPYRIGYTALAAFRFVPRFGHELEVIRQAHRVRGTDAGRGPVAAVRRTIGYAVPLLASAIRHAERVALAMDARAFGAHPTRTERYLVPWRARDTVFVVAFWAVAIALYWWGISSGLGTLTPSRSEITA</sequence>
<feature type="region of interest" description="Disordered" evidence="5">
    <location>
        <begin position="1"/>
        <end position="41"/>
    </location>
</feature>
<proteinExistence type="predicted"/>
<comment type="caution">
    <text evidence="7">The sequence shown here is derived from an EMBL/GenBank/DDBJ whole genome shotgun (WGS) entry which is preliminary data.</text>
</comment>
<dbReference type="EMBL" id="BSDP01000001">
    <property type="protein sequence ID" value="GLI27655.1"/>
    <property type="molecule type" value="Genomic_DNA"/>
</dbReference>
<evidence type="ECO:0000256" key="6">
    <source>
        <dbReference type="SAM" id="Phobius"/>
    </source>
</evidence>
<feature type="transmembrane region" description="Helical" evidence="6">
    <location>
        <begin position="287"/>
        <end position="305"/>
    </location>
</feature>
<accession>A0A9W6CWK3</accession>
<name>A0A9W6CWK3_9MICO</name>
<feature type="transmembrane region" description="Helical" evidence="6">
    <location>
        <begin position="103"/>
        <end position="126"/>
    </location>
</feature>
<keyword evidence="2 6" id="KW-0812">Transmembrane</keyword>
<evidence type="ECO:0008006" key="9">
    <source>
        <dbReference type="Google" id="ProtNLM"/>
    </source>
</evidence>
<dbReference type="Pfam" id="PF02361">
    <property type="entry name" value="CbiQ"/>
    <property type="match status" value="1"/>
</dbReference>
<dbReference type="InterPro" id="IPR003339">
    <property type="entry name" value="ABC/ECF_trnsptr_transmembrane"/>
</dbReference>
<feature type="transmembrane region" description="Helical" evidence="6">
    <location>
        <begin position="152"/>
        <end position="174"/>
    </location>
</feature>
<keyword evidence="8" id="KW-1185">Reference proteome</keyword>
<evidence type="ECO:0000313" key="8">
    <source>
        <dbReference type="Proteomes" id="UP001144396"/>
    </source>
</evidence>
<evidence type="ECO:0000256" key="2">
    <source>
        <dbReference type="ARBA" id="ARBA00022692"/>
    </source>
</evidence>
<dbReference type="PANTHER" id="PTHR33514">
    <property type="entry name" value="PROTEIN ABCI12, CHLOROPLASTIC"/>
    <property type="match status" value="1"/>
</dbReference>
<protein>
    <recommendedName>
        <fullName evidence="9">Energy-coupling factor transporter transmembrane protein EcfT</fullName>
    </recommendedName>
</protein>
<dbReference type="Proteomes" id="UP001144396">
    <property type="component" value="Unassembled WGS sequence"/>
</dbReference>
<gene>
    <name evidence="7" type="ORF">ARHIZOSPH14_18970</name>
</gene>
<dbReference type="AlphaFoldDB" id="A0A9W6CWK3"/>
<evidence type="ECO:0000313" key="7">
    <source>
        <dbReference type="EMBL" id="GLI27655.1"/>
    </source>
</evidence>
<organism evidence="7 8">
    <name type="scientific">Agromyces rhizosphaerae</name>
    <dbReference type="NCBI Taxonomy" id="88374"/>
    <lineage>
        <taxon>Bacteria</taxon>
        <taxon>Bacillati</taxon>
        <taxon>Actinomycetota</taxon>
        <taxon>Actinomycetes</taxon>
        <taxon>Micrococcales</taxon>
        <taxon>Microbacteriaceae</taxon>
        <taxon>Agromyces</taxon>
    </lineage>
</organism>
<dbReference type="PANTHER" id="PTHR33514:SF13">
    <property type="entry name" value="PROTEIN ABCI12, CHLOROPLASTIC"/>
    <property type="match status" value="1"/>
</dbReference>
<dbReference type="CDD" id="cd16914">
    <property type="entry name" value="EcfT"/>
    <property type="match status" value="1"/>
</dbReference>
<evidence type="ECO:0000256" key="4">
    <source>
        <dbReference type="ARBA" id="ARBA00023136"/>
    </source>
</evidence>
<keyword evidence="4 6" id="KW-0472">Membrane</keyword>
<evidence type="ECO:0000256" key="3">
    <source>
        <dbReference type="ARBA" id="ARBA00022989"/>
    </source>
</evidence>